<evidence type="ECO:0000313" key="1">
    <source>
        <dbReference type="EMBL" id="BAQ68992.1"/>
    </source>
</evidence>
<accession>A0A0D6B1L2</accession>
<evidence type="ECO:0000313" key="2">
    <source>
        <dbReference type="Proteomes" id="UP000064912"/>
    </source>
</evidence>
<dbReference type="EMBL" id="AP014800">
    <property type="protein sequence ID" value="BAQ68992.1"/>
    <property type="molecule type" value="Genomic_DNA"/>
</dbReference>
<gene>
    <name evidence="1" type="ORF">NHU_01837</name>
</gene>
<protein>
    <submittedName>
        <fullName evidence="1">Conserved domain protein</fullName>
    </submittedName>
</protein>
<proteinExistence type="predicted"/>
<organism evidence="1 2">
    <name type="scientific">Rhodovulum sulfidophilum</name>
    <name type="common">Rhodobacter sulfidophilus</name>
    <dbReference type="NCBI Taxonomy" id="35806"/>
    <lineage>
        <taxon>Bacteria</taxon>
        <taxon>Pseudomonadati</taxon>
        <taxon>Pseudomonadota</taxon>
        <taxon>Alphaproteobacteria</taxon>
        <taxon>Rhodobacterales</taxon>
        <taxon>Paracoccaceae</taxon>
        <taxon>Rhodovulum</taxon>
    </lineage>
</organism>
<dbReference type="KEGG" id="rsu:NHU_01837"/>
<name>A0A0D6B1L2_RHOSU</name>
<dbReference type="AlphaFoldDB" id="A0A0D6B1L2"/>
<sequence>MTHTPHELAEDLPEGAALIHALRESDAHFARLVDEYHDINAAVHRAETDVEPTEDLHLNDMRKTRMHLKDEIARILDQASA</sequence>
<dbReference type="Gene3D" id="6.10.280.50">
    <property type="match status" value="1"/>
</dbReference>
<dbReference type="InterPro" id="IPR038444">
    <property type="entry name" value="DUF465_sf"/>
</dbReference>
<dbReference type="PATRIC" id="fig|35806.4.peg.1894"/>
<dbReference type="Proteomes" id="UP000064912">
    <property type="component" value="Chromosome"/>
</dbReference>
<dbReference type="eggNOG" id="COG2841">
    <property type="taxonomic scope" value="Bacteria"/>
</dbReference>
<dbReference type="Pfam" id="PF04325">
    <property type="entry name" value="DUF465"/>
    <property type="match status" value="1"/>
</dbReference>
<dbReference type="InterPro" id="IPR007420">
    <property type="entry name" value="DUF465"/>
</dbReference>
<reference evidence="1 2" key="1">
    <citation type="submission" date="2015-02" db="EMBL/GenBank/DDBJ databases">
        <title>Genome sequene of Rhodovulum sulfidophilum DSM 2351.</title>
        <authorList>
            <person name="Nagao N."/>
        </authorList>
    </citation>
    <scope>NUCLEOTIDE SEQUENCE [LARGE SCALE GENOMIC DNA]</scope>
    <source>
        <strain evidence="1 2">DSM 2351</strain>
    </source>
</reference>